<keyword evidence="2" id="KW-1185">Reference proteome</keyword>
<dbReference type="EMBL" id="HE577327">
    <property type="protein sequence ID" value="CCC99252.1"/>
    <property type="molecule type" value="Genomic_DNA"/>
</dbReference>
<dbReference type="Proteomes" id="UP000007319">
    <property type="component" value="Chromosome"/>
</dbReference>
<dbReference type="KEGG" id="abs:AZOBR_180322"/>
<proteinExistence type="predicted"/>
<dbReference type="AlphaFoldDB" id="A0A9P1JT26"/>
<evidence type="ECO:0000313" key="2">
    <source>
        <dbReference type="Proteomes" id="UP000007319"/>
    </source>
</evidence>
<organism evidence="1 2">
    <name type="scientific">Azospirillum baldaniorum</name>
    <dbReference type="NCBI Taxonomy" id="1064539"/>
    <lineage>
        <taxon>Bacteria</taxon>
        <taxon>Pseudomonadati</taxon>
        <taxon>Pseudomonadota</taxon>
        <taxon>Alphaproteobacteria</taxon>
        <taxon>Rhodospirillales</taxon>
        <taxon>Azospirillaceae</taxon>
        <taxon>Azospirillum</taxon>
    </lineage>
</organism>
<reference evidence="1 2" key="1">
    <citation type="journal article" date="2011" name="PLoS Genet.">
        <title>Azospirillum genomes reveal transition of bacteria from aquatic to terrestrial environments.</title>
        <authorList>
            <person name="Wisniewski-Dye F."/>
            <person name="Borziak K."/>
            <person name="Khalsa-Moyers G."/>
            <person name="Alexandre G."/>
            <person name="Sukharnikov L.O."/>
            <person name="Wuichet K."/>
            <person name="Hurst G.B."/>
            <person name="McDonald W.H."/>
            <person name="Robertson J.S."/>
            <person name="Barbe V."/>
            <person name="Calteau A."/>
            <person name="Rouy Z."/>
            <person name="Mangenot S."/>
            <person name="Prigent-Combaret C."/>
            <person name="Normand P."/>
            <person name="Boyer M."/>
            <person name="Siguier P."/>
            <person name="Dessaux Y."/>
            <person name="Elmerich C."/>
            <person name="Condemine G."/>
            <person name="Krishnen G."/>
            <person name="Kennedy I."/>
            <person name="Paterson A.H."/>
            <person name="Gonzalez V."/>
            <person name="Mavingui P."/>
            <person name="Zhulin I.B."/>
        </authorList>
    </citation>
    <scope>NUCLEOTIDE SEQUENCE [LARGE SCALE GENOMIC DNA]</scope>
    <source>
        <strain evidence="1 2">Sp245</strain>
    </source>
</reference>
<gene>
    <name evidence="1" type="ORF">AZOBR_180322</name>
</gene>
<name>A0A9P1JT26_9PROT</name>
<accession>A0A9P1JT26</accession>
<evidence type="ECO:0000313" key="1">
    <source>
        <dbReference type="EMBL" id="CCC99252.1"/>
    </source>
</evidence>
<sequence length="73" mass="8198">MILVMAHAPEPRNQSITFLLGDCHAEKYPKPAGDRRLNPRRALSPCIAASRKVHWPSCPRSTGNLGKLKPWPR</sequence>
<protein>
    <submittedName>
        <fullName evidence="1">Uncharacterized protein</fullName>
    </submittedName>
</protein>